<keyword evidence="1" id="KW-0472">Membrane</keyword>
<organism evidence="2 3">
    <name type="scientific">Parabacteroides distasonis</name>
    <dbReference type="NCBI Taxonomy" id="823"/>
    <lineage>
        <taxon>Bacteria</taxon>
        <taxon>Pseudomonadati</taxon>
        <taxon>Bacteroidota</taxon>
        <taxon>Bacteroidia</taxon>
        <taxon>Bacteroidales</taxon>
        <taxon>Tannerellaceae</taxon>
        <taxon>Parabacteroides</taxon>
    </lineage>
</organism>
<evidence type="ECO:0000256" key="1">
    <source>
        <dbReference type="SAM" id="Phobius"/>
    </source>
</evidence>
<reference evidence="2 3" key="1">
    <citation type="submission" date="2018-09" db="EMBL/GenBank/DDBJ databases">
        <title>Murine metabolic-syndrome-specific gut microbial biobank.</title>
        <authorList>
            <person name="Liu C."/>
        </authorList>
    </citation>
    <scope>NUCLEOTIDE SEQUENCE [LARGE SCALE GENOMIC DNA]</scope>
    <source>
        <strain evidence="2 3">8-P5</strain>
    </source>
</reference>
<feature type="transmembrane region" description="Helical" evidence="1">
    <location>
        <begin position="204"/>
        <end position="225"/>
    </location>
</feature>
<gene>
    <name evidence="2" type="ORF">D7V78_00560</name>
</gene>
<protein>
    <submittedName>
        <fullName evidence="2">Uncharacterized protein</fullName>
    </submittedName>
</protein>
<name>A0A3L7ZUQ5_PARDI</name>
<evidence type="ECO:0000313" key="2">
    <source>
        <dbReference type="EMBL" id="RLT75051.1"/>
    </source>
</evidence>
<proteinExistence type="predicted"/>
<keyword evidence="1" id="KW-0812">Transmembrane</keyword>
<feature type="transmembrane region" description="Helical" evidence="1">
    <location>
        <begin position="268"/>
        <end position="289"/>
    </location>
</feature>
<dbReference type="Proteomes" id="UP000278164">
    <property type="component" value="Unassembled WGS sequence"/>
</dbReference>
<sequence>MKSISRKVMNIRKMKERVYDITQLEETPEYLSLISYFFLNTLEYLQGFMPLKEYRKVFEEACVDLSKDKSGYKVTEVLDSLLAATFYYKQTLGAYWWQRKTKRTFFNLSLLDSYDLLTDLFMQETGIEMDFGVDGSTLFEELALIGHLTSFPRQEIGKESCWMLSKLRENHLLKLESSLECALMRNKRSIFLGRYPMVKYLQNMGYSLSVILGISLFVAIARIAYNMCVEFPLLRLMSLENAGRAYDRGMVEVLLQSHSFLTNGIDVFGSRILFFCLAFMLVVGIEYVVEKLSDRI</sequence>
<accession>A0A3L7ZUQ5</accession>
<keyword evidence="1" id="KW-1133">Transmembrane helix</keyword>
<dbReference type="AlphaFoldDB" id="A0A3L7ZUQ5"/>
<comment type="caution">
    <text evidence="2">The sequence shown here is derived from an EMBL/GenBank/DDBJ whole genome shotgun (WGS) entry which is preliminary data.</text>
</comment>
<dbReference type="EMBL" id="RAYI01000001">
    <property type="protein sequence ID" value="RLT75051.1"/>
    <property type="molecule type" value="Genomic_DNA"/>
</dbReference>
<evidence type="ECO:0000313" key="3">
    <source>
        <dbReference type="Proteomes" id="UP000278164"/>
    </source>
</evidence>